<gene>
    <name evidence="1" type="ORF">TIFTF001_033503</name>
</gene>
<evidence type="ECO:0000313" key="1">
    <source>
        <dbReference type="EMBL" id="GMN64428.1"/>
    </source>
</evidence>
<evidence type="ECO:0000313" key="2">
    <source>
        <dbReference type="Proteomes" id="UP001187192"/>
    </source>
</evidence>
<name>A0AA88J3U6_FICCA</name>
<sequence length="58" mass="6675">MRRMVEREKHLELFHDDNDSLSGDGMEDLIIEELSAPIPTVEAPVVNMDECHIEEPIK</sequence>
<keyword evidence="2" id="KW-1185">Reference proteome</keyword>
<protein>
    <submittedName>
        <fullName evidence="1">Uncharacterized protein</fullName>
    </submittedName>
</protein>
<dbReference type="EMBL" id="BTGU01000179">
    <property type="protein sequence ID" value="GMN64428.1"/>
    <property type="molecule type" value="Genomic_DNA"/>
</dbReference>
<dbReference type="Proteomes" id="UP001187192">
    <property type="component" value="Unassembled WGS sequence"/>
</dbReference>
<reference evidence="1" key="1">
    <citation type="submission" date="2023-07" db="EMBL/GenBank/DDBJ databases">
        <title>draft genome sequence of fig (Ficus carica).</title>
        <authorList>
            <person name="Takahashi T."/>
            <person name="Nishimura K."/>
        </authorList>
    </citation>
    <scope>NUCLEOTIDE SEQUENCE</scope>
</reference>
<proteinExistence type="predicted"/>
<dbReference type="AlphaFoldDB" id="A0AA88J3U6"/>
<comment type="caution">
    <text evidence="1">The sequence shown here is derived from an EMBL/GenBank/DDBJ whole genome shotgun (WGS) entry which is preliminary data.</text>
</comment>
<organism evidence="1 2">
    <name type="scientific">Ficus carica</name>
    <name type="common">Common fig</name>
    <dbReference type="NCBI Taxonomy" id="3494"/>
    <lineage>
        <taxon>Eukaryota</taxon>
        <taxon>Viridiplantae</taxon>
        <taxon>Streptophyta</taxon>
        <taxon>Embryophyta</taxon>
        <taxon>Tracheophyta</taxon>
        <taxon>Spermatophyta</taxon>
        <taxon>Magnoliopsida</taxon>
        <taxon>eudicotyledons</taxon>
        <taxon>Gunneridae</taxon>
        <taxon>Pentapetalae</taxon>
        <taxon>rosids</taxon>
        <taxon>fabids</taxon>
        <taxon>Rosales</taxon>
        <taxon>Moraceae</taxon>
        <taxon>Ficeae</taxon>
        <taxon>Ficus</taxon>
    </lineage>
</organism>
<accession>A0AA88J3U6</accession>